<comment type="caution">
    <text evidence="2">The sequence shown here is derived from an EMBL/GenBank/DDBJ whole genome shotgun (WGS) entry which is preliminary data.</text>
</comment>
<reference evidence="2" key="1">
    <citation type="journal article" date="2021" name="Nat. Commun.">
        <title>Genetic determinants of endophytism in the Arabidopsis root mycobiome.</title>
        <authorList>
            <person name="Mesny F."/>
            <person name="Miyauchi S."/>
            <person name="Thiergart T."/>
            <person name="Pickel B."/>
            <person name="Atanasova L."/>
            <person name="Karlsson M."/>
            <person name="Huettel B."/>
            <person name="Barry K.W."/>
            <person name="Haridas S."/>
            <person name="Chen C."/>
            <person name="Bauer D."/>
            <person name="Andreopoulos W."/>
            <person name="Pangilinan J."/>
            <person name="LaButti K."/>
            <person name="Riley R."/>
            <person name="Lipzen A."/>
            <person name="Clum A."/>
            <person name="Drula E."/>
            <person name="Henrissat B."/>
            <person name="Kohler A."/>
            <person name="Grigoriev I.V."/>
            <person name="Martin F.M."/>
            <person name="Hacquard S."/>
        </authorList>
    </citation>
    <scope>NUCLEOTIDE SEQUENCE</scope>
    <source>
        <strain evidence="2">MPI-SDFR-AT-0120</strain>
    </source>
</reference>
<dbReference type="EMBL" id="JAGMVJ010000008">
    <property type="protein sequence ID" value="KAH7088261.1"/>
    <property type="molecule type" value="Genomic_DNA"/>
</dbReference>
<dbReference type="InterPro" id="IPR052895">
    <property type="entry name" value="HetReg/Transcr_Mod"/>
</dbReference>
<keyword evidence="3" id="KW-1185">Reference proteome</keyword>
<accession>A0A8K0R5P7</accession>
<dbReference type="Pfam" id="PF26639">
    <property type="entry name" value="Het-6_barrel"/>
    <property type="match status" value="1"/>
</dbReference>
<dbReference type="InterPro" id="IPR010730">
    <property type="entry name" value="HET"/>
</dbReference>
<proteinExistence type="predicted"/>
<evidence type="ECO:0000313" key="2">
    <source>
        <dbReference type="EMBL" id="KAH7088261.1"/>
    </source>
</evidence>
<dbReference type="Pfam" id="PF06985">
    <property type="entry name" value="HET"/>
    <property type="match status" value="1"/>
</dbReference>
<name>A0A8K0R5P7_9PLEO</name>
<dbReference type="AlphaFoldDB" id="A0A8K0R5P7"/>
<dbReference type="OrthoDB" id="5416609at2759"/>
<feature type="domain" description="Heterokaryon incompatibility" evidence="1">
    <location>
        <begin position="100"/>
        <end position="253"/>
    </location>
</feature>
<sequence>MNWHDLPSANSLEHDVPYNALRLSRKETLQLGTIKELDRSGPVHLWSLWHYQYSALPNNSRFVRVLCLERPRHVAGWRKALIPCASVIYLPLPTENTISALSYVWGKPEKTHPIILDGCVFWVTENLFAALERLQEQDRILLLWVDAVCINQADLKEKSAQVQQMGKIYRMAKLVLGWIGPATDGSEVAMKALAYIGKACDDMPDGPCLEERRQLFEEVLPEDSSSPGKAFPTAQVMAIFNRPWWTRIWIVQEVNLAENTYVICGSSSITYRHIRLAFTALMELPMINARFNNVLHSRIKGIAIQSCKPRLIESSMDGIASDPIPLATRLIRATGFGATKPVDHIFALIGLTSDMKELGIVADYNKTCSQVYTKVAAALLHRQGNLQILARSRNPKLESGLPSWVPDWSQPPPIMIWTPQFPVYSAGKCSLKQKIRVTGNKLTIRGIIAGRVEKVGCSWDFLSAVDVKDGPKTMQGILNNVRDFVDAHCFAYTTPEEKEDAMWRAPIVDTEFGVFGENGRYNRRATEPMHRAFRSLRQPSELSDPSLEEFKHRYFTAAPILRNRQFFATSNGYLGNGPSDMRTGDLVCVLINGDVPFVVRQVEDQSGPKWLRKWQNMEYHLIGECYVHKMMDGEIWTEQTRVEDLVLV</sequence>
<organism evidence="2 3">
    <name type="scientific">Paraphoma chrysanthemicola</name>
    <dbReference type="NCBI Taxonomy" id="798071"/>
    <lineage>
        <taxon>Eukaryota</taxon>
        <taxon>Fungi</taxon>
        <taxon>Dikarya</taxon>
        <taxon>Ascomycota</taxon>
        <taxon>Pezizomycotina</taxon>
        <taxon>Dothideomycetes</taxon>
        <taxon>Pleosporomycetidae</taxon>
        <taxon>Pleosporales</taxon>
        <taxon>Pleosporineae</taxon>
        <taxon>Phaeosphaeriaceae</taxon>
        <taxon>Paraphoma</taxon>
    </lineage>
</organism>
<dbReference type="Proteomes" id="UP000813461">
    <property type="component" value="Unassembled WGS sequence"/>
</dbReference>
<protein>
    <submittedName>
        <fullName evidence="2">Heterokaryon incompatibility protein-domain-containing protein</fullName>
    </submittedName>
</protein>
<evidence type="ECO:0000259" key="1">
    <source>
        <dbReference type="Pfam" id="PF06985"/>
    </source>
</evidence>
<evidence type="ECO:0000313" key="3">
    <source>
        <dbReference type="Proteomes" id="UP000813461"/>
    </source>
</evidence>
<dbReference type="PANTHER" id="PTHR24148">
    <property type="entry name" value="ANKYRIN REPEAT DOMAIN-CONTAINING PROTEIN 39 HOMOLOG-RELATED"/>
    <property type="match status" value="1"/>
</dbReference>
<gene>
    <name evidence="2" type="ORF">FB567DRAFT_524012</name>
</gene>
<dbReference type="PANTHER" id="PTHR24148:SF73">
    <property type="entry name" value="HET DOMAIN PROTEIN (AFU_ORTHOLOGUE AFUA_8G01020)"/>
    <property type="match status" value="1"/>
</dbReference>